<sequence length="155" mass="17953">MVIDNTLEITFDTRIISDTRFFHENIGRYCSRPDNWQKLIFKNWNDLVSPGVTILHLGDFALGNKTKFDLMTGLLSGRLCLIQGNHDRISKSYCETRGVTLIKSSLNVEISDQMKLIFSHRPIVLLEMVGSTYMVMFIMFHRRLKVPIWGRTISI</sequence>
<dbReference type="Proteomes" id="UP000053370">
    <property type="component" value="Unassembled WGS sequence"/>
</dbReference>
<keyword evidence="3" id="KW-1185">Reference proteome</keyword>
<evidence type="ECO:0000313" key="3">
    <source>
        <dbReference type="Proteomes" id="UP000053370"/>
    </source>
</evidence>
<keyword evidence="1" id="KW-1133">Transmembrane helix</keyword>
<evidence type="ECO:0000256" key="1">
    <source>
        <dbReference type="SAM" id="Phobius"/>
    </source>
</evidence>
<dbReference type="SUPFAM" id="SSF56300">
    <property type="entry name" value="Metallo-dependent phosphatases"/>
    <property type="match status" value="1"/>
</dbReference>
<dbReference type="InterPro" id="IPR029052">
    <property type="entry name" value="Metallo-depent_PP-like"/>
</dbReference>
<keyword evidence="1" id="KW-0472">Membrane</keyword>
<protein>
    <recommendedName>
        <fullName evidence="4">Calcineurin-like phosphoesterase domain-containing protein</fullName>
    </recommendedName>
</protein>
<accession>A0A0S7BWP1</accession>
<dbReference type="AlphaFoldDB" id="A0A0S7BWP1"/>
<reference evidence="2" key="1">
    <citation type="journal article" date="2015" name="Genome Announc.">
        <title>Draft Genome Sequence of Anaerolineae Strain TC1, a Novel Isolate from a Methanogenic Wastewater Treatment System.</title>
        <authorList>
            <person name="Matsuura N."/>
            <person name="Tourlousse D.M."/>
            <person name="Sun L."/>
            <person name="Toyonaga M."/>
            <person name="Kuroda K."/>
            <person name="Ohashi A."/>
            <person name="Cruz R."/>
            <person name="Yamaguchi T."/>
            <person name="Sekiguchi Y."/>
        </authorList>
    </citation>
    <scope>NUCLEOTIDE SEQUENCE [LARGE SCALE GENOMIC DNA]</scope>
    <source>
        <strain evidence="2">TC1</strain>
    </source>
</reference>
<feature type="transmembrane region" description="Helical" evidence="1">
    <location>
        <begin position="123"/>
        <end position="141"/>
    </location>
</feature>
<name>A0A0S7BWP1_9CHLR</name>
<evidence type="ECO:0000313" key="2">
    <source>
        <dbReference type="EMBL" id="GAP40931.1"/>
    </source>
</evidence>
<gene>
    <name evidence="2" type="ORF">ATC1_13913</name>
</gene>
<proteinExistence type="predicted"/>
<dbReference type="Gene3D" id="3.60.21.10">
    <property type="match status" value="1"/>
</dbReference>
<keyword evidence="1" id="KW-0812">Transmembrane</keyword>
<evidence type="ECO:0008006" key="4">
    <source>
        <dbReference type="Google" id="ProtNLM"/>
    </source>
</evidence>
<organism evidence="2">
    <name type="scientific">Flexilinea flocculi</name>
    <dbReference type="NCBI Taxonomy" id="1678840"/>
    <lineage>
        <taxon>Bacteria</taxon>
        <taxon>Bacillati</taxon>
        <taxon>Chloroflexota</taxon>
        <taxon>Anaerolineae</taxon>
        <taxon>Anaerolineales</taxon>
        <taxon>Anaerolineaceae</taxon>
        <taxon>Flexilinea</taxon>
    </lineage>
</organism>
<dbReference type="EMBL" id="DF968181">
    <property type="protein sequence ID" value="GAP40931.1"/>
    <property type="molecule type" value="Genomic_DNA"/>
</dbReference>